<gene>
    <name evidence="1" type="ORF">F4821DRAFT_271630</name>
</gene>
<dbReference type="Proteomes" id="UP001497680">
    <property type="component" value="Unassembled WGS sequence"/>
</dbReference>
<sequence>MTELLAPKFLTRLPDDLVGVFVGATSGIGEYALKAFARQLKTPRAYFIGRSRRPQTYTFIRSDTSLLKNVDNVCQQILAKEETINLLFQTQGTMLTDYTAEGLPYIYVLPVTSRILFALNLLPAIETATGLKCVAEFAIENSMKARGPHISSMITMTNDVMARQAPDVSFVHNYPGAVKTPFGKDAKGMIAVVRSIFNFIGYFDIKYLPLDECGALQLYCATSSRFPPAAGDAAGVPVPDDITVARGTDVEVGSVLPYTTLEGNRLCQTLHQG</sequence>
<reference evidence="1 2" key="1">
    <citation type="journal article" date="2022" name="New Phytol.">
        <title>Ecological generalism drives hyperdiversity of secondary metabolite gene clusters in xylarialean endophytes.</title>
        <authorList>
            <person name="Franco M.E.E."/>
            <person name="Wisecaver J.H."/>
            <person name="Arnold A.E."/>
            <person name="Ju Y.M."/>
            <person name="Slot J.C."/>
            <person name="Ahrendt S."/>
            <person name="Moore L.P."/>
            <person name="Eastman K.E."/>
            <person name="Scott K."/>
            <person name="Konkel Z."/>
            <person name="Mondo S.J."/>
            <person name="Kuo A."/>
            <person name="Hayes R.D."/>
            <person name="Haridas S."/>
            <person name="Andreopoulos B."/>
            <person name="Riley R."/>
            <person name="LaButti K."/>
            <person name="Pangilinan J."/>
            <person name="Lipzen A."/>
            <person name="Amirebrahimi M."/>
            <person name="Yan J."/>
            <person name="Adam C."/>
            <person name="Keymanesh K."/>
            <person name="Ng V."/>
            <person name="Louie K."/>
            <person name="Northen T."/>
            <person name="Drula E."/>
            <person name="Henrissat B."/>
            <person name="Hsieh H.M."/>
            <person name="Youens-Clark K."/>
            <person name="Lutzoni F."/>
            <person name="Miadlikowska J."/>
            <person name="Eastwood D.C."/>
            <person name="Hamelin R.C."/>
            <person name="Grigoriev I.V."/>
            <person name="U'Ren J.M."/>
        </authorList>
    </citation>
    <scope>NUCLEOTIDE SEQUENCE [LARGE SCALE GENOMIC DNA]</scope>
    <source>
        <strain evidence="1 2">ER1909</strain>
    </source>
</reference>
<evidence type="ECO:0000313" key="2">
    <source>
        <dbReference type="Proteomes" id="UP001497680"/>
    </source>
</evidence>
<comment type="caution">
    <text evidence="1">The sequence shown here is derived from an EMBL/GenBank/DDBJ whole genome shotgun (WGS) entry which is preliminary data.</text>
</comment>
<accession>A0ACC0CTI7</accession>
<proteinExistence type="predicted"/>
<name>A0ACC0CTI7_9PEZI</name>
<organism evidence="1 2">
    <name type="scientific">Hypoxylon rubiginosum</name>
    <dbReference type="NCBI Taxonomy" id="110542"/>
    <lineage>
        <taxon>Eukaryota</taxon>
        <taxon>Fungi</taxon>
        <taxon>Dikarya</taxon>
        <taxon>Ascomycota</taxon>
        <taxon>Pezizomycotina</taxon>
        <taxon>Sordariomycetes</taxon>
        <taxon>Xylariomycetidae</taxon>
        <taxon>Xylariales</taxon>
        <taxon>Hypoxylaceae</taxon>
        <taxon>Hypoxylon</taxon>
    </lineage>
</organism>
<keyword evidence="2" id="KW-1185">Reference proteome</keyword>
<dbReference type="EMBL" id="MU394348">
    <property type="protein sequence ID" value="KAI6083699.1"/>
    <property type="molecule type" value="Genomic_DNA"/>
</dbReference>
<evidence type="ECO:0000313" key="1">
    <source>
        <dbReference type="EMBL" id="KAI6083699.1"/>
    </source>
</evidence>
<protein>
    <submittedName>
        <fullName evidence="1">Short-chain dehydrogenases/reductase</fullName>
    </submittedName>
</protein>